<protein>
    <submittedName>
        <fullName evidence="1">Uncharacterized protein</fullName>
    </submittedName>
</protein>
<accession>A0A7S2KEG7</accession>
<dbReference type="EMBL" id="HBGY01013294">
    <property type="protein sequence ID" value="CAD9574594.1"/>
    <property type="molecule type" value="Transcribed_RNA"/>
</dbReference>
<dbReference type="AlphaFoldDB" id="A0A7S2KEG7"/>
<sequence length="183" mass="19529">MTDCTDLSFYLNFIFLNSSELVTQKVKDKIGFLGGIAAKAINADAKITEAVSSKLSVAIPEATKEMGLKIVTETVFKQGPVCVVKFTIDGADPVALINKAKGEDAGNAMKNIIAAMDVLGVEGGAKNVENKMLPKVKAGLMEKLSTRIPAKMEEAGLKCKCVANEPAEQADWFYNALKQIGSK</sequence>
<gene>
    <name evidence="1" type="ORF">LDAN0321_LOCUS8546</name>
</gene>
<name>A0A7S2KEG7_9STRA</name>
<reference evidence="1" key="1">
    <citation type="submission" date="2021-01" db="EMBL/GenBank/DDBJ databases">
        <authorList>
            <person name="Corre E."/>
            <person name="Pelletier E."/>
            <person name="Niang G."/>
            <person name="Scheremetjew M."/>
            <person name="Finn R."/>
            <person name="Kale V."/>
            <person name="Holt S."/>
            <person name="Cochrane G."/>
            <person name="Meng A."/>
            <person name="Brown T."/>
            <person name="Cohen L."/>
        </authorList>
    </citation>
    <scope>NUCLEOTIDE SEQUENCE</scope>
    <source>
        <strain evidence="1">B650</strain>
    </source>
</reference>
<evidence type="ECO:0000313" key="1">
    <source>
        <dbReference type="EMBL" id="CAD9574594.1"/>
    </source>
</evidence>
<organism evidence="1">
    <name type="scientific">Leptocylindrus danicus</name>
    <dbReference type="NCBI Taxonomy" id="163516"/>
    <lineage>
        <taxon>Eukaryota</taxon>
        <taxon>Sar</taxon>
        <taxon>Stramenopiles</taxon>
        <taxon>Ochrophyta</taxon>
        <taxon>Bacillariophyta</taxon>
        <taxon>Coscinodiscophyceae</taxon>
        <taxon>Chaetocerotophycidae</taxon>
        <taxon>Leptocylindrales</taxon>
        <taxon>Leptocylindraceae</taxon>
        <taxon>Leptocylindrus</taxon>
    </lineage>
</organism>
<proteinExistence type="predicted"/>